<sequence length="275" mass="29852">MISVHLRGCRHGTRLAAGIMRENGGGSIINLSSISGKVGFRRSDEPLRGQGRRRRSDEGRGQGGRVSRGARQRRPALPHPHGHDLGDAAESVGPEDVRNPEAAGRGAFRGHVRRAVLCVEPIVVHDRNGHGGHGRPLHVEKSRSRLFHIGTLPARRVVLTWRSAAVSTVSVLRCRGRLSRGEEFRRIATCPSTAVEPVRESLRMTTLHFVEVELTHPGQSELAGHRRGALQCDEAGPPAKAECLVGHVLTVGKLRHRYARGGGPVPLPRMGLLHG</sequence>
<dbReference type="AlphaFoldDB" id="A0A562DK73"/>
<dbReference type="EMBL" id="VLJT01000048">
    <property type="protein sequence ID" value="TWH10005.1"/>
    <property type="molecule type" value="Genomic_DNA"/>
</dbReference>
<dbReference type="Gene3D" id="3.40.50.720">
    <property type="entry name" value="NAD(P)-binding Rossmann-like Domain"/>
    <property type="match status" value="1"/>
</dbReference>
<name>A0A562DK73_RHORH</name>
<comment type="caution">
    <text evidence="2">The sequence shown here is derived from an EMBL/GenBank/DDBJ whole genome shotgun (WGS) entry which is preliminary data.</text>
</comment>
<proteinExistence type="predicted"/>
<accession>A0A562DK73</accession>
<feature type="region of interest" description="Disordered" evidence="1">
    <location>
        <begin position="39"/>
        <end position="105"/>
    </location>
</feature>
<dbReference type="SUPFAM" id="SSF51735">
    <property type="entry name" value="NAD(P)-binding Rossmann-fold domains"/>
    <property type="match status" value="1"/>
</dbReference>
<evidence type="ECO:0000256" key="1">
    <source>
        <dbReference type="SAM" id="MobiDB-lite"/>
    </source>
</evidence>
<evidence type="ECO:0000313" key="2">
    <source>
        <dbReference type="EMBL" id="TWH10005.1"/>
    </source>
</evidence>
<dbReference type="Proteomes" id="UP000317573">
    <property type="component" value="Unassembled WGS sequence"/>
</dbReference>
<gene>
    <name evidence="2" type="ORF">L618_004800000020</name>
</gene>
<organism evidence="2 3">
    <name type="scientific">Rhodococcus rhodochrous J45</name>
    <dbReference type="NCBI Taxonomy" id="935266"/>
    <lineage>
        <taxon>Bacteria</taxon>
        <taxon>Bacillati</taxon>
        <taxon>Actinomycetota</taxon>
        <taxon>Actinomycetes</taxon>
        <taxon>Mycobacteriales</taxon>
        <taxon>Nocardiaceae</taxon>
        <taxon>Rhodococcus</taxon>
    </lineage>
</organism>
<evidence type="ECO:0000313" key="3">
    <source>
        <dbReference type="Proteomes" id="UP000317573"/>
    </source>
</evidence>
<protein>
    <submittedName>
        <fullName evidence="2">Uncharacterized protein</fullName>
    </submittedName>
</protein>
<reference evidence="2 3" key="1">
    <citation type="submission" date="2019-07" db="EMBL/GenBank/DDBJ databases">
        <title>Genome sequencing of lignin-degrading bacterial isolates.</title>
        <authorList>
            <person name="Gladden J."/>
        </authorList>
    </citation>
    <scope>NUCLEOTIDE SEQUENCE [LARGE SCALE GENOMIC DNA]</scope>
    <source>
        <strain evidence="2 3">J45</strain>
    </source>
</reference>
<dbReference type="InterPro" id="IPR036291">
    <property type="entry name" value="NAD(P)-bd_dom_sf"/>
</dbReference>